<dbReference type="PANTHER" id="PTHR40086">
    <property type="entry name" value="PHOSPHOTRANSFERASE YTMP-RELATED"/>
    <property type="match status" value="1"/>
</dbReference>
<feature type="domain" description="Aminoglycoside phosphotransferase" evidence="1">
    <location>
        <begin position="84"/>
        <end position="248"/>
    </location>
</feature>
<keyword evidence="2" id="KW-0808">Transferase</keyword>
<dbReference type="EMBL" id="LR812090">
    <property type="protein sequence ID" value="CAB9493126.1"/>
    <property type="molecule type" value="Genomic_DNA"/>
</dbReference>
<dbReference type="RefSeq" id="WP_179982709.1">
    <property type="nucleotide sequence ID" value="NZ_LR812090.1"/>
</dbReference>
<dbReference type="InterPro" id="IPR011009">
    <property type="entry name" value="Kinase-like_dom_sf"/>
</dbReference>
<dbReference type="GO" id="GO:0016740">
    <property type="term" value="F:transferase activity"/>
    <property type="evidence" value="ECO:0007669"/>
    <property type="project" value="UniProtKB-KW"/>
</dbReference>
<dbReference type="Pfam" id="PF01636">
    <property type="entry name" value="APH"/>
    <property type="match status" value="1"/>
</dbReference>
<sequence>MDIIATLQKALNLSESADVSVHPAGAVNRVYRVQDPANSLLSLSEGNPHITAHQKLEDVPIDLAVKWLGDDDFSGVERKHQFTLQQQLYGVGIAPQPIWLSDDETIWVEQWESHSVSAGLSSTRPPSHTLAETLARIHSLSITARPLNLVARWQHYCNAAKLDTSKDLYLRARAFQNNVIKSEQDDEDCVLCHNDLLINHLLLGTNSTIKIIDWEYAAMGNRYFDLASCCLINKLNKNESEELVAHYANIMNVDEGDAMDKFKLHSDIVHITNDLWFAALNANKSN</sequence>
<dbReference type="Gene3D" id="3.90.1200.10">
    <property type="match status" value="1"/>
</dbReference>
<evidence type="ECO:0000313" key="3">
    <source>
        <dbReference type="Proteomes" id="UP000509458"/>
    </source>
</evidence>
<organism evidence="2 3">
    <name type="scientific">Alteromonas macleodii</name>
    <name type="common">Pseudoalteromonas macleodii</name>
    <dbReference type="NCBI Taxonomy" id="28108"/>
    <lineage>
        <taxon>Bacteria</taxon>
        <taxon>Pseudomonadati</taxon>
        <taxon>Pseudomonadota</taxon>
        <taxon>Gammaproteobacteria</taxon>
        <taxon>Alteromonadales</taxon>
        <taxon>Alteromonadaceae</taxon>
        <taxon>Alteromonas/Salinimonas group</taxon>
        <taxon>Alteromonas</taxon>
    </lineage>
</organism>
<evidence type="ECO:0000313" key="2">
    <source>
        <dbReference type="EMBL" id="CAB9493126.1"/>
    </source>
</evidence>
<dbReference type="InterPro" id="IPR002575">
    <property type="entry name" value="Aminoglycoside_PTrfase"/>
</dbReference>
<evidence type="ECO:0000259" key="1">
    <source>
        <dbReference type="Pfam" id="PF01636"/>
    </source>
</evidence>
<accession>A0A6T9Y0W5</accession>
<dbReference type="AlphaFoldDB" id="A0A6T9Y0W5"/>
<reference evidence="2 3" key="1">
    <citation type="submission" date="2020-06" db="EMBL/GenBank/DDBJ databases">
        <authorList>
            <person name="Duchaud E."/>
        </authorList>
    </citation>
    <scope>NUCLEOTIDE SEQUENCE [LARGE SCALE GENOMIC DNA]</scope>
    <source>
        <strain evidence="2">Alteromonas fortis</strain>
    </source>
</reference>
<gene>
    <name evidence="2" type="ORF">ALFOR1_30018</name>
</gene>
<protein>
    <submittedName>
        <fullName evidence="2">Phosphotransferase family protein</fullName>
    </submittedName>
</protein>
<dbReference type="Proteomes" id="UP000509458">
    <property type="component" value="Chromosome"/>
</dbReference>
<name>A0A6T9Y0W5_ALTMA</name>
<dbReference type="InterPro" id="IPR052077">
    <property type="entry name" value="CcrZ_PhaseVar_Mediator"/>
</dbReference>
<dbReference type="PANTHER" id="PTHR40086:SF1">
    <property type="entry name" value="CELL CYCLE REGULATOR CCRZ"/>
    <property type="match status" value="1"/>
</dbReference>
<proteinExistence type="predicted"/>
<dbReference type="SUPFAM" id="SSF56112">
    <property type="entry name" value="Protein kinase-like (PK-like)"/>
    <property type="match status" value="1"/>
</dbReference>